<name>A0AAQ4ETS9_AMBAM</name>
<keyword evidence="3" id="KW-1185">Reference proteome</keyword>
<evidence type="ECO:0000313" key="2">
    <source>
        <dbReference type="EMBL" id="KAK8778035.1"/>
    </source>
</evidence>
<feature type="compositionally biased region" description="Polar residues" evidence="1">
    <location>
        <begin position="364"/>
        <end position="381"/>
    </location>
</feature>
<evidence type="ECO:0000313" key="3">
    <source>
        <dbReference type="Proteomes" id="UP001321473"/>
    </source>
</evidence>
<comment type="caution">
    <text evidence="2">The sequence shown here is derived from an EMBL/GenBank/DDBJ whole genome shotgun (WGS) entry which is preliminary data.</text>
</comment>
<organism evidence="2 3">
    <name type="scientific">Amblyomma americanum</name>
    <name type="common">Lone star tick</name>
    <dbReference type="NCBI Taxonomy" id="6943"/>
    <lineage>
        <taxon>Eukaryota</taxon>
        <taxon>Metazoa</taxon>
        <taxon>Ecdysozoa</taxon>
        <taxon>Arthropoda</taxon>
        <taxon>Chelicerata</taxon>
        <taxon>Arachnida</taxon>
        <taxon>Acari</taxon>
        <taxon>Parasitiformes</taxon>
        <taxon>Ixodida</taxon>
        <taxon>Ixodoidea</taxon>
        <taxon>Ixodidae</taxon>
        <taxon>Amblyomminae</taxon>
        <taxon>Amblyomma</taxon>
    </lineage>
</organism>
<dbReference type="Proteomes" id="UP001321473">
    <property type="component" value="Unassembled WGS sequence"/>
</dbReference>
<evidence type="ECO:0000256" key="1">
    <source>
        <dbReference type="SAM" id="MobiDB-lite"/>
    </source>
</evidence>
<dbReference type="AlphaFoldDB" id="A0AAQ4ETS9"/>
<protein>
    <submittedName>
        <fullName evidence="2">Uncharacterized protein</fullName>
    </submittedName>
</protein>
<reference evidence="2 3" key="1">
    <citation type="journal article" date="2023" name="Arcadia Sci">
        <title>De novo assembly of a long-read Amblyomma americanum tick genome.</title>
        <authorList>
            <person name="Chou S."/>
            <person name="Poskanzer K.E."/>
            <person name="Rollins M."/>
            <person name="Thuy-Boun P.S."/>
        </authorList>
    </citation>
    <scope>NUCLEOTIDE SEQUENCE [LARGE SCALE GENOMIC DNA]</scope>
    <source>
        <strain evidence="2">F_SG_1</strain>
        <tissue evidence="2">Salivary glands</tissue>
    </source>
</reference>
<proteinExistence type="predicted"/>
<feature type="region of interest" description="Disordered" evidence="1">
    <location>
        <begin position="364"/>
        <end position="401"/>
    </location>
</feature>
<dbReference type="EMBL" id="JARKHS020011160">
    <property type="protein sequence ID" value="KAK8778035.1"/>
    <property type="molecule type" value="Genomic_DNA"/>
</dbReference>
<sequence length="447" mass="49174">MESTEEKMSIHSSRQYDILETIKQQAVTVGSTEESKFLSGQYGDMEKTAEKKKTLQSFVNTCELHKQLDKSVHETKQLKIAVNDVEQYSWRKNIEIHGVPFKENEDIFSVLASVSQKIVLPPPYSKKVEAAHRLKAKEGKIPVILVRFDDRNVRKSWATKRDALKLEDICINDNLTRRVRQLWCPFALYWLHCTLQPSSVAGWPNPDLCFNILPNTYKLGSAQKDFTSCSEFSSMTSRDQVGSDVADKLSSIRLPTLPQQDGAGYRAASDHSPAALGHTSHSSCLPDKSGGGEPELFTTASDTSSLVAPVCPQEKTAGLRNLGSHTAGIQKPTRDLCGFPGGAGASLLQSPAVPSETLLMDLETPQQEQKTSQYSTNSNDSSIKKPFSDVQGLPKENDLPENLAGACGLSLELPGPSANDIQGVVKPDIDELDFQAVQTRWRNDLNA</sequence>
<feature type="region of interest" description="Disordered" evidence="1">
    <location>
        <begin position="258"/>
        <end position="304"/>
    </location>
</feature>
<accession>A0AAQ4ETS9</accession>
<gene>
    <name evidence="2" type="ORF">V5799_020624</name>
</gene>